<accession>A0A196SNF2</accession>
<dbReference type="STRING" id="478820.A0A196SNF2"/>
<dbReference type="AlphaFoldDB" id="A0A196SNF2"/>
<keyword evidence="2" id="KW-1185">Reference proteome</keyword>
<reference evidence="1 2" key="1">
    <citation type="submission" date="2016-05" db="EMBL/GenBank/DDBJ databases">
        <title>Nuclear genome of Blastocystis sp. subtype 1 NandII.</title>
        <authorList>
            <person name="Gentekaki E."/>
            <person name="Curtis B."/>
            <person name="Stairs C."/>
            <person name="Eme L."/>
            <person name="Herman E."/>
            <person name="Klimes V."/>
            <person name="Arias M.C."/>
            <person name="Elias M."/>
            <person name="Hilliou F."/>
            <person name="Klute M."/>
            <person name="Malik S.-B."/>
            <person name="Pightling A."/>
            <person name="Rachubinski R."/>
            <person name="Salas D."/>
            <person name="Schlacht A."/>
            <person name="Suga H."/>
            <person name="Archibald J."/>
            <person name="Ball S.G."/>
            <person name="Clark G."/>
            <person name="Dacks J."/>
            <person name="Van Der Giezen M."/>
            <person name="Tsaousis A."/>
            <person name="Roger A."/>
        </authorList>
    </citation>
    <scope>NUCLEOTIDE SEQUENCE [LARGE SCALE GENOMIC DNA]</scope>
    <source>
        <strain evidence="2">ATCC 50177 / NandII</strain>
    </source>
</reference>
<dbReference type="OrthoDB" id="341976at2759"/>
<evidence type="ECO:0000313" key="1">
    <source>
        <dbReference type="EMBL" id="OAO17761.1"/>
    </source>
</evidence>
<comment type="caution">
    <text evidence="1">The sequence shown here is derived from an EMBL/GenBank/DDBJ whole genome shotgun (WGS) entry which is preliminary data.</text>
</comment>
<protein>
    <submittedName>
        <fullName evidence="1">Uncharacterized protein</fullName>
    </submittedName>
</protein>
<name>A0A196SNF2_BLAHN</name>
<proteinExistence type="predicted"/>
<gene>
    <name evidence="1" type="ORF">AV274_0503</name>
</gene>
<dbReference type="Proteomes" id="UP000078348">
    <property type="component" value="Unassembled WGS sequence"/>
</dbReference>
<evidence type="ECO:0000313" key="2">
    <source>
        <dbReference type="Proteomes" id="UP000078348"/>
    </source>
</evidence>
<sequence>MEASKEHQKPAEDQECLICCEPITEANYVEYKVSNSDSWTPCMICQECVELFIKDMMPTYLKNLIEADCRASQLRVLAQGPPIYVKDDSVFPCPEGEHIDRLWYSSTNTEKSAKVDGCLEGEKREKWWNEMKEILSLTEEEIKEKEKWGLKAEEK</sequence>
<organism evidence="1 2">
    <name type="scientific">Blastocystis sp. subtype 1 (strain ATCC 50177 / NandII)</name>
    <dbReference type="NCBI Taxonomy" id="478820"/>
    <lineage>
        <taxon>Eukaryota</taxon>
        <taxon>Sar</taxon>
        <taxon>Stramenopiles</taxon>
        <taxon>Bigyra</taxon>
        <taxon>Opalozoa</taxon>
        <taxon>Opalinata</taxon>
        <taxon>Blastocystidae</taxon>
        <taxon>Blastocystis</taxon>
    </lineage>
</organism>
<dbReference type="EMBL" id="LXWW01000018">
    <property type="protein sequence ID" value="OAO17761.1"/>
    <property type="molecule type" value="Genomic_DNA"/>
</dbReference>